<feature type="transmembrane region" description="Helical" evidence="11">
    <location>
        <begin position="179"/>
        <end position="197"/>
    </location>
</feature>
<dbReference type="RefSeq" id="WP_168757513.1">
    <property type="nucleotide sequence ID" value="NZ_CP051487.1"/>
</dbReference>
<dbReference type="KEGG" id="pum:HGP31_09090"/>
<evidence type="ECO:0000259" key="12">
    <source>
        <dbReference type="PROSITE" id="PS51012"/>
    </source>
</evidence>
<keyword evidence="5" id="KW-0762">Sugar transport</keyword>
<evidence type="ECO:0000256" key="1">
    <source>
        <dbReference type="ARBA" id="ARBA00004651"/>
    </source>
</evidence>
<evidence type="ECO:0000256" key="3">
    <source>
        <dbReference type="ARBA" id="ARBA00022448"/>
    </source>
</evidence>
<keyword evidence="7" id="KW-0972">Capsule biogenesis/degradation</keyword>
<dbReference type="InterPro" id="IPR047817">
    <property type="entry name" value="ABC2_TM_bact-type"/>
</dbReference>
<dbReference type="GO" id="GO:0140359">
    <property type="term" value="F:ABC-type transporter activity"/>
    <property type="evidence" value="ECO:0007669"/>
    <property type="project" value="InterPro"/>
</dbReference>
<evidence type="ECO:0000256" key="9">
    <source>
        <dbReference type="ARBA" id="ARBA00023047"/>
    </source>
</evidence>
<protein>
    <recommendedName>
        <fullName evidence="11">Transport permease protein</fullName>
    </recommendedName>
</protein>
<dbReference type="EMBL" id="CP051487">
    <property type="protein sequence ID" value="QJC78459.1"/>
    <property type="molecule type" value="Genomic_DNA"/>
</dbReference>
<feature type="transmembrane region" description="Helical" evidence="11">
    <location>
        <begin position="236"/>
        <end position="254"/>
    </location>
</feature>
<evidence type="ECO:0000256" key="6">
    <source>
        <dbReference type="ARBA" id="ARBA00022692"/>
    </source>
</evidence>
<evidence type="ECO:0000256" key="2">
    <source>
        <dbReference type="ARBA" id="ARBA00007783"/>
    </source>
</evidence>
<dbReference type="Proteomes" id="UP000501367">
    <property type="component" value="Chromosome"/>
</dbReference>
<evidence type="ECO:0000256" key="7">
    <source>
        <dbReference type="ARBA" id="ARBA00022903"/>
    </source>
</evidence>
<evidence type="ECO:0000256" key="10">
    <source>
        <dbReference type="ARBA" id="ARBA00023136"/>
    </source>
</evidence>
<dbReference type="PROSITE" id="PS51012">
    <property type="entry name" value="ABC_TM2"/>
    <property type="match status" value="1"/>
</dbReference>
<reference evidence="13 14" key="1">
    <citation type="submission" date="2020-04" db="EMBL/GenBank/DDBJ databases">
        <authorList>
            <person name="Yao Y."/>
            <person name="He Z."/>
        </authorList>
    </citation>
    <scope>NUCLEOTIDE SEQUENCE [LARGE SCALE GENOMIC DNA]</scope>
    <source>
        <strain evidence="13 14">CY-1</strain>
    </source>
</reference>
<keyword evidence="4 11" id="KW-1003">Cell membrane</keyword>
<feature type="domain" description="ABC transmembrane type-2" evidence="12">
    <location>
        <begin position="32"/>
        <end position="257"/>
    </location>
</feature>
<evidence type="ECO:0000256" key="11">
    <source>
        <dbReference type="RuleBase" id="RU361157"/>
    </source>
</evidence>
<dbReference type="PANTHER" id="PTHR30413:SF10">
    <property type="entry name" value="CAPSULE POLYSACCHARIDE EXPORT INNER-MEMBRANE PROTEIN CTRC"/>
    <property type="match status" value="1"/>
</dbReference>
<sequence>MFGMFKNLWRYRGFVASSIANEFSVRFARSKLGGLWMVIHPLTQVAIYALILSNVLSAKLPGIDNKYAYAIYLVAGMLGWSLFTEIVSKCLTLFTDQGNLMKKMIFPRITLPAIAVGSSLVNNLFLFAAVMLVLAFLGNFPGDTILWLVPLYALLVSLAVGVGLIFGVLNVFVRDVGQVVPIFLQLLFWFTPIVYPIKVIPEELQQVVMMNPLYPIITSFHNVLVYHRAPDFDCSMLTLFACSLGLLILGLFIFRRAAPEMVDSL</sequence>
<dbReference type="AlphaFoldDB" id="A0AAE6ZUN6"/>
<evidence type="ECO:0000256" key="4">
    <source>
        <dbReference type="ARBA" id="ARBA00022475"/>
    </source>
</evidence>
<keyword evidence="10 11" id="KW-0472">Membrane</keyword>
<keyword evidence="9" id="KW-0625">Polysaccharide transport</keyword>
<comment type="similarity">
    <text evidence="2 11">Belongs to the ABC-2 integral membrane protein family.</text>
</comment>
<evidence type="ECO:0000256" key="5">
    <source>
        <dbReference type="ARBA" id="ARBA00022597"/>
    </source>
</evidence>
<dbReference type="PRINTS" id="PR00164">
    <property type="entry name" value="ABC2TRNSPORT"/>
</dbReference>
<proteinExistence type="inferred from homology"/>
<keyword evidence="8 11" id="KW-1133">Transmembrane helix</keyword>
<feature type="transmembrane region" description="Helical" evidence="11">
    <location>
        <begin position="34"/>
        <end position="55"/>
    </location>
</feature>
<feature type="transmembrane region" description="Helical" evidence="11">
    <location>
        <begin position="149"/>
        <end position="172"/>
    </location>
</feature>
<feature type="transmembrane region" description="Helical" evidence="11">
    <location>
        <begin position="109"/>
        <end position="137"/>
    </location>
</feature>
<dbReference type="GeneID" id="72193729"/>
<gene>
    <name evidence="13" type="ORF">HGP31_09090</name>
</gene>
<evidence type="ECO:0000313" key="13">
    <source>
        <dbReference type="EMBL" id="QJC78459.1"/>
    </source>
</evidence>
<dbReference type="Pfam" id="PF01061">
    <property type="entry name" value="ABC2_membrane"/>
    <property type="match status" value="1"/>
</dbReference>
<evidence type="ECO:0000256" key="8">
    <source>
        <dbReference type="ARBA" id="ARBA00022989"/>
    </source>
</evidence>
<name>A0AAE6ZUN6_9PSED</name>
<keyword evidence="3 11" id="KW-0813">Transport</keyword>
<feature type="transmembrane region" description="Helical" evidence="11">
    <location>
        <begin position="67"/>
        <end position="88"/>
    </location>
</feature>
<dbReference type="InterPro" id="IPR000412">
    <property type="entry name" value="ABC_2_transport"/>
</dbReference>
<dbReference type="GO" id="GO:0043190">
    <property type="term" value="C:ATP-binding cassette (ABC) transporter complex"/>
    <property type="evidence" value="ECO:0007669"/>
    <property type="project" value="InterPro"/>
</dbReference>
<dbReference type="PANTHER" id="PTHR30413">
    <property type="entry name" value="INNER MEMBRANE TRANSPORT PERMEASE"/>
    <property type="match status" value="1"/>
</dbReference>
<organism evidence="13 14">
    <name type="scientific">Pseudomonas umsongensis</name>
    <dbReference type="NCBI Taxonomy" id="198618"/>
    <lineage>
        <taxon>Bacteria</taxon>
        <taxon>Pseudomonadati</taxon>
        <taxon>Pseudomonadota</taxon>
        <taxon>Gammaproteobacteria</taxon>
        <taxon>Pseudomonadales</taxon>
        <taxon>Pseudomonadaceae</taxon>
        <taxon>Pseudomonas</taxon>
    </lineage>
</organism>
<evidence type="ECO:0000313" key="14">
    <source>
        <dbReference type="Proteomes" id="UP000501367"/>
    </source>
</evidence>
<dbReference type="InterPro" id="IPR013525">
    <property type="entry name" value="ABC2_TM"/>
</dbReference>
<dbReference type="GO" id="GO:0015774">
    <property type="term" value="P:polysaccharide transport"/>
    <property type="evidence" value="ECO:0007669"/>
    <property type="project" value="UniProtKB-KW"/>
</dbReference>
<keyword evidence="6 11" id="KW-0812">Transmembrane</keyword>
<accession>A0AAE6ZUN6</accession>
<comment type="subcellular location">
    <subcellularLocation>
        <location evidence="11">Cell inner membrane</location>
        <topology evidence="11">Multi-pass membrane protein</topology>
    </subcellularLocation>
    <subcellularLocation>
        <location evidence="1">Cell membrane</location>
        <topology evidence="1">Multi-pass membrane protein</topology>
    </subcellularLocation>
</comment>
<dbReference type="GO" id="GO:0015920">
    <property type="term" value="P:lipopolysaccharide transport"/>
    <property type="evidence" value="ECO:0007669"/>
    <property type="project" value="TreeGrafter"/>
</dbReference>